<dbReference type="Pfam" id="PF00028">
    <property type="entry name" value="Cadherin"/>
    <property type="match status" value="6"/>
</dbReference>
<dbReference type="AlphaFoldDB" id="A0A4W3KA03"/>
<evidence type="ECO:0000313" key="15">
    <source>
        <dbReference type="Ensembl" id="ENSCMIP00000041465.1"/>
    </source>
</evidence>
<reference evidence="15" key="4">
    <citation type="submission" date="2025-08" db="UniProtKB">
        <authorList>
            <consortium name="Ensembl"/>
        </authorList>
    </citation>
    <scope>IDENTIFICATION</scope>
</reference>
<feature type="domain" description="Cadherin" evidence="14">
    <location>
        <begin position="742"/>
        <end position="850"/>
    </location>
</feature>
<organism evidence="15 16">
    <name type="scientific">Callorhinchus milii</name>
    <name type="common">Ghost shark</name>
    <dbReference type="NCBI Taxonomy" id="7868"/>
    <lineage>
        <taxon>Eukaryota</taxon>
        <taxon>Metazoa</taxon>
        <taxon>Chordata</taxon>
        <taxon>Craniata</taxon>
        <taxon>Vertebrata</taxon>
        <taxon>Chondrichthyes</taxon>
        <taxon>Holocephali</taxon>
        <taxon>Chimaeriformes</taxon>
        <taxon>Callorhinchidae</taxon>
        <taxon>Callorhinchus</taxon>
    </lineage>
</organism>
<name>A0A4W3KA03_CALMI</name>
<feature type="domain" description="Cadherin" evidence="14">
    <location>
        <begin position="570"/>
        <end position="675"/>
    </location>
</feature>
<keyword evidence="16" id="KW-1185">Reference proteome</keyword>
<dbReference type="GO" id="GO:0005886">
    <property type="term" value="C:plasma membrane"/>
    <property type="evidence" value="ECO:0007669"/>
    <property type="project" value="UniProtKB-SubCell"/>
</dbReference>
<evidence type="ECO:0000256" key="5">
    <source>
        <dbReference type="ARBA" id="ARBA00022729"/>
    </source>
</evidence>
<dbReference type="FunFam" id="2.60.40.60:FF:000018">
    <property type="entry name" value="Protocadherin gamma c3"/>
    <property type="match status" value="1"/>
</dbReference>
<protein>
    <recommendedName>
        <fullName evidence="14">Cadherin domain-containing protein</fullName>
    </recommendedName>
</protein>
<evidence type="ECO:0000256" key="8">
    <source>
        <dbReference type="ARBA" id="ARBA00022889"/>
    </source>
</evidence>
<dbReference type="Pfam" id="PF16492">
    <property type="entry name" value="Cadherin_C_2"/>
    <property type="match status" value="2"/>
</dbReference>
<sequence length="979" mass="106971">MQVVCFIAVSCIGDLISGQIRYSIPEELKHGAFVGNIADDLGLDINKLSARRLRIVSGATKQYLEVNLGNGILFVNEKIDRELLCGEGVTCFLHLEVVIENPLELYRIEVEILDVNDNSPVFLRKELDLEIIESASPGTRFPLESAQDPDVGTNSVRTYRLSPNEHFILDVETRSDRSKFAELVLENRLDREQQRSHHLILTAIDGGIPVKSGTVLVSIVVLDANDNVPVFEQSVYKVSLLENTPKGTLVLKLSASDLDEGSNSEIVYSFSSHTPPSVHRLFSVDPNTGEIRVKGIVDYEEATVYEIYVQAKDKGGSYAIPVHCKVLVEIIDANDNAPEVILTSLSSPVQEDATPGTVIALISVTDQDSGKNGQINCRITQNLPFRLQTSFKNYYTLVTADLLDRERVSEYNITITATDLGIPSLSTQKSIALKVSDVNDNVPTFTKPSYTVYIMENNAPGAAVCSVSALDPDLNQNSYLSYSILDKSIQGLSSRTYVSINSDNGNIYALRSFDYEQLKGFQIEIQAQDAGFPPLSGKAHVNVIILDQNDNAPVILSPQPNNGSAALEMVPRSVDPGHLLTKVNAADADSGKNARLSYQLLQATDSTLFNVALYTGEVRTTRRFGDKEAPKQTLLILVKDNGQPPLSASVTIIFSIVDSITEPVPDDVSDLSPKAEHKSDLTFYLIIILGSISFIFLLAIIIVAATKCHQCRNNVHDYSCPLGHCRDQNDNIPVIVSPPSSQQFPAEESMPWASDPGYLVTKVTATDADSGGNAQLTYRLLHPTDTSLFTVAPQTGEIWSIRNFGNKDSLQQKLVVLVRDNGKPPLSSTVTINVAVLNGGTEHLSDTTVLGNSDLWTTNLRLYLIISFGTISLIFLVVIIILAIKVHRGRNGTGDYRSSFGTASINLQMPPNYPEVYESEAFAQTLRHSVCPTSDLPMNDLMFLKLYGSAAPMINVKTGTCMTGDTGKASNSAMKFSQN</sequence>
<dbReference type="Proteomes" id="UP000314986">
    <property type="component" value="Unassembled WGS sequence"/>
</dbReference>
<reference evidence="16" key="3">
    <citation type="journal article" date="2014" name="Nature">
        <title>Elephant shark genome provides unique insights into gnathostome evolution.</title>
        <authorList>
            <consortium name="International Elephant Shark Genome Sequencing Consortium"/>
            <person name="Venkatesh B."/>
            <person name="Lee A.P."/>
            <person name="Ravi V."/>
            <person name="Maurya A.K."/>
            <person name="Lian M.M."/>
            <person name="Swann J.B."/>
            <person name="Ohta Y."/>
            <person name="Flajnik M.F."/>
            <person name="Sutoh Y."/>
            <person name="Kasahara M."/>
            <person name="Hoon S."/>
            <person name="Gangu V."/>
            <person name="Roy S.W."/>
            <person name="Irimia M."/>
            <person name="Korzh V."/>
            <person name="Kondrychyn I."/>
            <person name="Lim Z.W."/>
            <person name="Tay B.H."/>
            <person name="Tohari S."/>
            <person name="Kong K.W."/>
            <person name="Ho S."/>
            <person name="Lorente-Galdos B."/>
            <person name="Quilez J."/>
            <person name="Marques-Bonet T."/>
            <person name="Raney B.J."/>
            <person name="Ingham P.W."/>
            <person name="Tay A."/>
            <person name="Hillier L.W."/>
            <person name="Minx P."/>
            <person name="Boehm T."/>
            <person name="Wilson R.K."/>
            <person name="Brenner S."/>
            <person name="Warren W.C."/>
        </authorList>
    </citation>
    <scope>NUCLEOTIDE SEQUENCE [LARGE SCALE GENOMIC DNA]</scope>
</reference>
<feature type="transmembrane region" description="Helical" evidence="13">
    <location>
        <begin position="681"/>
        <end position="705"/>
    </location>
</feature>
<evidence type="ECO:0000259" key="14">
    <source>
        <dbReference type="PROSITE" id="PS50268"/>
    </source>
</evidence>
<dbReference type="Ensembl" id="ENSCMIT00000042054.1">
    <property type="protein sequence ID" value="ENSCMIP00000041465.1"/>
    <property type="gene ID" value="ENSCMIG00000017280.1"/>
</dbReference>
<dbReference type="PANTHER" id="PTHR24028">
    <property type="entry name" value="CADHERIN-87A"/>
    <property type="match status" value="1"/>
</dbReference>
<feature type="domain" description="Cadherin" evidence="14">
    <location>
        <begin position="341"/>
        <end position="445"/>
    </location>
</feature>
<feature type="domain" description="Cadherin" evidence="14">
    <location>
        <begin position="446"/>
        <end position="555"/>
    </location>
</feature>
<dbReference type="FunFam" id="2.60.40.60:FF:000001">
    <property type="entry name" value="Protocadherin alpha 2"/>
    <property type="match status" value="1"/>
</dbReference>
<dbReference type="GO" id="GO:0005509">
    <property type="term" value="F:calcium ion binding"/>
    <property type="evidence" value="ECO:0007669"/>
    <property type="project" value="UniProtKB-UniRule"/>
</dbReference>
<dbReference type="InterPro" id="IPR020894">
    <property type="entry name" value="Cadherin_CS"/>
</dbReference>
<feature type="domain" description="Cadherin" evidence="14">
    <location>
        <begin position="232"/>
        <end position="340"/>
    </location>
</feature>
<proteinExistence type="predicted"/>
<dbReference type="SMART" id="SM00112">
    <property type="entry name" value="CA"/>
    <property type="match status" value="7"/>
</dbReference>
<keyword evidence="5" id="KW-0732">Signal</keyword>
<evidence type="ECO:0000256" key="12">
    <source>
        <dbReference type="PROSITE-ProRule" id="PRU00043"/>
    </source>
</evidence>
<reference evidence="16" key="2">
    <citation type="journal article" date="2007" name="PLoS Biol.">
        <title>Survey sequencing and comparative analysis of the elephant shark (Callorhinchus milii) genome.</title>
        <authorList>
            <person name="Venkatesh B."/>
            <person name="Kirkness E.F."/>
            <person name="Loh Y.H."/>
            <person name="Halpern A.L."/>
            <person name="Lee A.P."/>
            <person name="Johnson J."/>
            <person name="Dandona N."/>
            <person name="Viswanathan L.D."/>
            <person name="Tay A."/>
            <person name="Venter J.C."/>
            <person name="Strausberg R.L."/>
            <person name="Brenner S."/>
        </authorList>
    </citation>
    <scope>NUCLEOTIDE SEQUENCE [LARGE SCALE GENOMIC DNA]</scope>
</reference>
<keyword evidence="10 13" id="KW-0472">Membrane</keyword>
<dbReference type="InterPro" id="IPR015919">
    <property type="entry name" value="Cadherin-like_sf"/>
</dbReference>
<evidence type="ECO:0000256" key="9">
    <source>
        <dbReference type="ARBA" id="ARBA00022989"/>
    </source>
</evidence>
<evidence type="ECO:0000256" key="10">
    <source>
        <dbReference type="ARBA" id="ARBA00023136"/>
    </source>
</evidence>
<feature type="transmembrane region" description="Helical" evidence="13">
    <location>
        <begin position="862"/>
        <end position="884"/>
    </location>
</feature>
<comment type="subcellular location">
    <subcellularLocation>
        <location evidence="2">Cell membrane</location>
        <topology evidence="2">Single-pass type I membrane protein</topology>
    </subcellularLocation>
</comment>
<reference evidence="15" key="5">
    <citation type="submission" date="2025-09" db="UniProtKB">
        <authorList>
            <consortium name="Ensembl"/>
        </authorList>
    </citation>
    <scope>IDENTIFICATION</scope>
</reference>
<dbReference type="InterPro" id="IPR013164">
    <property type="entry name" value="Cadherin_N"/>
</dbReference>
<accession>A0A4W3KA03</accession>
<dbReference type="InterPro" id="IPR050174">
    <property type="entry name" value="Protocadherin/Cadherin-CA"/>
</dbReference>
<evidence type="ECO:0000256" key="1">
    <source>
        <dbReference type="ARBA" id="ARBA00003436"/>
    </source>
</evidence>
<dbReference type="InterPro" id="IPR032455">
    <property type="entry name" value="Cadherin_C"/>
</dbReference>
<dbReference type="InterPro" id="IPR002126">
    <property type="entry name" value="Cadherin-like_dom"/>
</dbReference>
<dbReference type="CDD" id="cd11304">
    <property type="entry name" value="Cadherin_repeat"/>
    <property type="match status" value="7"/>
</dbReference>
<keyword evidence="6" id="KW-0677">Repeat</keyword>
<evidence type="ECO:0000256" key="2">
    <source>
        <dbReference type="ARBA" id="ARBA00004251"/>
    </source>
</evidence>
<keyword evidence="7 12" id="KW-0106">Calcium</keyword>
<feature type="domain" description="Cadherin" evidence="14">
    <location>
        <begin position="123"/>
        <end position="231"/>
    </location>
</feature>
<dbReference type="GeneTree" id="ENSGT00940000163777"/>
<evidence type="ECO:0000313" key="16">
    <source>
        <dbReference type="Proteomes" id="UP000314986"/>
    </source>
</evidence>
<dbReference type="FunFam" id="2.60.40.60:FF:000129">
    <property type="entry name" value="protocadherin alpha-C2 isoform X1"/>
    <property type="match status" value="1"/>
</dbReference>
<dbReference type="Gene3D" id="2.60.40.60">
    <property type="entry name" value="Cadherins"/>
    <property type="match status" value="7"/>
</dbReference>
<keyword evidence="9 13" id="KW-1133">Transmembrane helix</keyword>
<dbReference type="SUPFAM" id="SSF49313">
    <property type="entry name" value="Cadherin-like"/>
    <property type="match status" value="7"/>
</dbReference>
<evidence type="ECO:0000256" key="3">
    <source>
        <dbReference type="ARBA" id="ARBA00022475"/>
    </source>
</evidence>
<dbReference type="InParanoid" id="A0A4W3KA03"/>
<dbReference type="PANTHER" id="PTHR24028:SF307">
    <property type="entry name" value="PROTOCADHERIN BETA-15-LIKE ISOFORM X1"/>
    <property type="match status" value="1"/>
</dbReference>
<reference evidence="16" key="1">
    <citation type="journal article" date="2006" name="Science">
        <title>Ancient noncoding elements conserved in the human genome.</title>
        <authorList>
            <person name="Venkatesh B."/>
            <person name="Kirkness E.F."/>
            <person name="Loh Y.H."/>
            <person name="Halpern A.L."/>
            <person name="Lee A.P."/>
            <person name="Johnson J."/>
            <person name="Dandona N."/>
            <person name="Viswanathan L.D."/>
            <person name="Tay A."/>
            <person name="Venter J.C."/>
            <person name="Strausberg R.L."/>
            <person name="Brenner S."/>
        </authorList>
    </citation>
    <scope>NUCLEOTIDE SEQUENCE [LARGE SCALE GENOMIC DNA]</scope>
</reference>
<evidence type="ECO:0000256" key="7">
    <source>
        <dbReference type="ARBA" id="ARBA00022837"/>
    </source>
</evidence>
<comment type="function">
    <text evidence="1">Potential calcium-dependent cell-adhesion protein. May be involved in the establishment and maintenance of specific neuronal connections in the brain.</text>
</comment>
<dbReference type="FunFam" id="2.60.40.60:FF:000004">
    <property type="entry name" value="Protocadherin 1 gamma 2"/>
    <property type="match status" value="2"/>
</dbReference>
<evidence type="ECO:0000256" key="13">
    <source>
        <dbReference type="SAM" id="Phobius"/>
    </source>
</evidence>
<keyword evidence="3" id="KW-1003">Cell membrane</keyword>
<evidence type="ECO:0000256" key="4">
    <source>
        <dbReference type="ARBA" id="ARBA00022692"/>
    </source>
</evidence>
<feature type="domain" description="Cadherin" evidence="14">
    <location>
        <begin position="16"/>
        <end position="122"/>
    </location>
</feature>
<keyword evidence="4 13" id="KW-0812">Transmembrane</keyword>
<keyword evidence="8" id="KW-0130">Cell adhesion</keyword>
<dbReference type="PROSITE" id="PS00232">
    <property type="entry name" value="CADHERIN_1"/>
    <property type="match status" value="3"/>
</dbReference>
<dbReference type="FunFam" id="2.60.40.60:FF:000002">
    <property type="entry name" value="Protocadherin alpha 2"/>
    <property type="match status" value="1"/>
</dbReference>
<dbReference type="PROSITE" id="PS50268">
    <property type="entry name" value="CADHERIN_2"/>
    <property type="match status" value="7"/>
</dbReference>
<dbReference type="PRINTS" id="PR00205">
    <property type="entry name" value="CADHERIN"/>
</dbReference>
<dbReference type="GO" id="GO:0007156">
    <property type="term" value="P:homophilic cell adhesion via plasma membrane adhesion molecules"/>
    <property type="evidence" value="ECO:0007669"/>
    <property type="project" value="InterPro"/>
</dbReference>
<keyword evidence="11" id="KW-0325">Glycoprotein</keyword>
<evidence type="ECO:0000256" key="11">
    <source>
        <dbReference type="ARBA" id="ARBA00023180"/>
    </source>
</evidence>
<dbReference type="FunFam" id="2.60.40.60:FF:000006">
    <property type="entry name" value="Protocadherin alpha 2"/>
    <property type="match status" value="1"/>
</dbReference>
<dbReference type="OMA" id="WTKNQRN"/>
<evidence type="ECO:0000256" key="6">
    <source>
        <dbReference type="ARBA" id="ARBA00022737"/>
    </source>
</evidence>
<dbReference type="Pfam" id="PF08266">
    <property type="entry name" value="Cadherin_2"/>
    <property type="match status" value="1"/>
</dbReference>